<dbReference type="AlphaFoldDB" id="A0A542ZS94"/>
<accession>A0A542ZS94</accession>
<evidence type="ECO:0000313" key="2">
    <source>
        <dbReference type="Proteomes" id="UP000316196"/>
    </source>
</evidence>
<organism evidence="1 2">
    <name type="scientific">Propioniferax innocua</name>
    <dbReference type="NCBI Taxonomy" id="1753"/>
    <lineage>
        <taxon>Bacteria</taxon>
        <taxon>Bacillati</taxon>
        <taxon>Actinomycetota</taxon>
        <taxon>Actinomycetes</taxon>
        <taxon>Propionibacteriales</taxon>
        <taxon>Propionibacteriaceae</taxon>
        <taxon>Propioniferax</taxon>
    </lineage>
</organism>
<reference evidence="1 2" key="1">
    <citation type="submission" date="2019-06" db="EMBL/GenBank/DDBJ databases">
        <title>Sequencing the genomes of 1000 actinobacteria strains.</title>
        <authorList>
            <person name="Klenk H.-P."/>
        </authorList>
    </citation>
    <scope>NUCLEOTIDE SEQUENCE [LARGE SCALE GENOMIC DNA]</scope>
    <source>
        <strain evidence="1 2">DSM 8251</strain>
    </source>
</reference>
<gene>
    <name evidence="1" type="ORF">FB460_1012</name>
</gene>
<protein>
    <recommendedName>
        <fullName evidence="3">SUKH superfamily protein</fullName>
    </recommendedName>
</protein>
<sequence>MTSASSTVPPPEEIIERILAVAETEEPGTPEAIDHTFHTVGMPEAPTLRKLLLRSRSLRFSKNEMKVWGLGDTDNDGYDLITFCDLYPECIPIVDIQYAWHREKQVWCHWNHTFDEFFEFYPDDATMLHAAFTHLAAGY</sequence>
<proteinExistence type="predicted"/>
<evidence type="ECO:0008006" key="3">
    <source>
        <dbReference type="Google" id="ProtNLM"/>
    </source>
</evidence>
<dbReference type="Proteomes" id="UP000316196">
    <property type="component" value="Unassembled WGS sequence"/>
</dbReference>
<keyword evidence="2" id="KW-1185">Reference proteome</keyword>
<comment type="caution">
    <text evidence="1">The sequence shown here is derived from an EMBL/GenBank/DDBJ whole genome shotgun (WGS) entry which is preliminary data.</text>
</comment>
<dbReference type="EMBL" id="VFOR01000001">
    <property type="protein sequence ID" value="TQL63211.1"/>
    <property type="molecule type" value="Genomic_DNA"/>
</dbReference>
<evidence type="ECO:0000313" key="1">
    <source>
        <dbReference type="EMBL" id="TQL63211.1"/>
    </source>
</evidence>
<dbReference type="RefSeq" id="WP_142092953.1">
    <property type="nucleotide sequence ID" value="NZ_BAAAMD010000001.1"/>
</dbReference>
<name>A0A542ZS94_9ACTN</name>